<evidence type="ECO:0000256" key="4">
    <source>
        <dbReference type="ARBA" id="ARBA00022777"/>
    </source>
</evidence>
<dbReference type="PANTHER" id="PTHR22974:SF23">
    <property type="entry name" value="TOUSLED-LIKE KINASE, ISOFORM G"/>
    <property type="match status" value="1"/>
</dbReference>
<feature type="domain" description="Protein kinase" evidence="9">
    <location>
        <begin position="367"/>
        <end position="638"/>
    </location>
</feature>
<dbReference type="Proteomes" id="UP001162131">
    <property type="component" value="Unassembled WGS sequence"/>
</dbReference>
<feature type="coiled-coil region" evidence="7">
    <location>
        <begin position="279"/>
        <end position="331"/>
    </location>
</feature>
<evidence type="ECO:0000256" key="1">
    <source>
        <dbReference type="ARBA" id="ARBA00022527"/>
    </source>
</evidence>
<keyword evidence="2" id="KW-0808">Transferase</keyword>
<protein>
    <recommendedName>
        <fullName evidence="9">Protein kinase domain-containing protein</fullName>
    </recommendedName>
</protein>
<evidence type="ECO:0000313" key="10">
    <source>
        <dbReference type="EMBL" id="CAG9314054.1"/>
    </source>
</evidence>
<dbReference type="InterPro" id="IPR008271">
    <property type="entry name" value="Ser/Thr_kinase_AS"/>
</dbReference>
<evidence type="ECO:0000256" key="7">
    <source>
        <dbReference type="SAM" id="Coils"/>
    </source>
</evidence>
<organism evidence="10 11">
    <name type="scientific">Blepharisma stoltei</name>
    <dbReference type="NCBI Taxonomy" id="1481888"/>
    <lineage>
        <taxon>Eukaryota</taxon>
        <taxon>Sar</taxon>
        <taxon>Alveolata</taxon>
        <taxon>Ciliophora</taxon>
        <taxon>Postciliodesmatophora</taxon>
        <taxon>Heterotrichea</taxon>
        <taxon>Heterotrichida</taxon>
        <taxon>Blepharismidae</taxon>
        <taxon>Blepharisma</taxon>
    </lineage>
</organism>
<keyword evidence="3 6" id="KW-0547">Nucleotide-binding</keyword>
<reference evidence="10" key="1">
    <citation type="submission" date="2021-09" db="EMBL/GenBank/DDBJ databases">
        <authorList>
            <consortium name="AG Swart"/>
            <person name="Singh M."/>
            <person name="Singh A."/>
            <person name="Seah K."/>
            <person name="Emmerich C."/>
        </authorList>
    </citation>
    <scope>NUCLEOTIDE SEQUENCE</scope>
    <source>
        <strain evidence="10">ATCC30299</strain>
    </source>
</reference>
<keyword evidence="1" id="KW-0723">Serine/threonine-protein kinase</keyword>
<evidence type="ECO:0000256" key="2">
    <source>
        <dbReference type="ARBA" id="ARBA00022679"/>
    </source>
</evidence>
<evidence type="ECO:0000256" key="5">
    <source>
        <dbReference type="ARBA" id="ARBA00022840"/>
    </source>
</evidence>
<proteinExistence type="predicted"/>
<name>A0AAU9IPG1_9CILI</name>
<keyword evidence="4" id="KW-0418">Kinase</keyword>
<keyword evidence="7" id="KW-0175">Coiled coil</keyword>
<dbReference type="FunFam" id="1.10.510.10:FF:000698">
    <property type="entry name" value="Serine/threonine-protein kinase tousled-like 1"/>
    <property type="match status" value="1"/>
</dbReference>
<dbReference type="AlphaFoldDB" id="A0AAU9IPG1"/>
<feature type="region of interest" description="Disordered" evidence="8">
    <location>
        <begin position="102"/>
        <end position="129"/>
    </location>
</feature>
<evidence type="ECO:0000259" key="9">
    <source>
        <dbReference type="PROSITE" id="PS50011"/>
    </source>
</evidence>
<dbReference type="Pfam" id="PF00069">
    <property type="entry name" value="Pkinase"/>
    <property type="match status" value="1"/>
</dbReference>
<sequence>MQALVSNSDSHLDDCLSFVNHRLVNLEARLTGPLSPLKPGSPQSEKSQTSDQSSMTNFLDSSSQKNASRGYTSSEAPLTESAKRSRSNDFSDYSFGNLKKKGSFSGSKRRQSDELSVDQENSRSLGMDIVSNPNEVSDFFKNDSCSEFIVPTLVNSLSQKIAKMQQDMKQLEGNIQELNKTIQCKDALISNYKHQLELKDQEYKTLSEETKKIVQSAEKGKTALIKTMKQLEEKKRKELKEKLFTDSFRLGKVTMARIGAKFIETWEDGKEILETKERLISVSSQKEMLEKQKKQAKKLDEDLLATLPLKLALLTREESELKDRLERLEVEKCIYVQECKRVTEEENAKYSKTTSDYEAWPVLHKRYLLLSLLGKGGYSEVYKAYDLFEHNYIAIKFHQLNPVWSEAIKANYIKHALRENQIHRELNHTRIVKHFDTLEIDNNCFCTILEYCPGEDLSMYLKKHNNLTEKEAKIIMQQLFTGLKYLNDQPEKIIHYDLKPSNILLNNGEVKITDFGLSKVMDPNKTNTELTSQGAGTIWYQAPECHQRGQLPPLISSKVDVWSAGVIFYELLYGVKPFGQGMSQESVFKDQVIVNSSGVAFPNKPVVSNECKEFIRKCLEYNQDERFDVLEACSSPYLSGKK</sequence>
<dbReference type="PROSITE" id="PS00107">
    <property type="entry name" value="PROTEIN_KINASE_ATP"/>
    <property type="match status" value="1"/>
</dbReference>
<dbReference type="GO" id="GO:0005634">
    <property type="term" value="C:nucleus"/>
    <property type="evidence" value="ECO:0007669"/>
    <property type="project" value="TreeGrafter"/>
</dbReference>
<keyword evidence="11" id="KW-1185">Reference proteome</keyword>
<dbReference type="GO" id="GO:0004674">
    <property type="term" value="F:protein serine/threonine kinase activity"/>
    <property type="evidence" value="ECO:0007669"/>
    <property type="project" value="UniProtKB-KW"/>
</dbReference>
<dbReference type="InterPro" id="IPR017441">
    <property type="entry name" value="Protein_kinase_ATP_BS"/>
</dbReference>
<feature type="coiled-coil region" evidence="7">
    <location>
        <begin position="154"/>
        <end position="241"/>
    </location>
</feature>
<feature type="compositionally biased region" description="Polar residues" evidence="8">
    <location>
        <begin position="41"/>
        <end position="76"/>
    </location>
</feature>
<comment type="caution">
    <text evidence="10">The sequence shown here is derived from an EMBL/GenBank/DDBJ whole genome shotgun (WGS) entry which is preliminary data.</text>
</comment>
<dbReference type="PROSITE" id="PS00108">
    <property type="entry name" value="PROTEIN_KINASE_ST"/>
    <property type="match status" value="1"/>
</dbReference>
<evidence type="ECO:0000256" key="6">
    <source>
        <dbReference type="PROSITE-ProRule" id="PRU10141"/>
    </source>
</evidence>
<accession>A0AAU9IPG1</accession>
<evidence type="ECO:0000313" key="11">
    <source>
        <dbReference type="Proteomes" id="UP001162131"/>
    </source>
</evidence>
<dbReference type="SUPFAM" id="SSF56112">
    <property type="entry name" value="Protein kinase-like (PK-like)"/>
    <property type="match status" value="1"/>
</dbReference>
<evidence type="ECO:0000256" key="3">
    <source>
        <dbReference type="ARBA" id="ARBA00022741"/>
    </source>
</evidence>
<dbReference type="GO" id="GO:0035556">
    <property type="term" value="P:intracellular signal transduction"/>
    <property type="evidence" value="ECO:0007669"/>
    <property type="project" value="TreeGrafter"/>
</dbReference>
<dbReference type="PROSITE" id="PS50011">
    <property type="entry name" value="PROTEIN_KINASE_DOM"/>
    <property type="match status" value="1"/>
</dbReference>
<dbReference type="InterPro" id="IPR000719">
    <property type="entry name" value="Prot_kinase_dom"/>
</dbReference>
<dbReference type="GO" id="GO:0007059">
    <property type="term" value="P:chromosome segregation"/>
    <property type="evidence" value="ECO:0007669"/>
    <property type="project" value="TreeGrafter"/>
</dbReference>
<keyword evidence="5 6" id="KW-0067">ATP-binding</keyword>
<evidence type="ECO:0000256" key="8">
    <source>
        <dbReference type="SAM" id="MobiDB-lite"/>
    </source>
</evidence>
<gene>
    <name evidence="10" type="ORF">BSTOLATCC_MIC9852</name>
</gene>
<feature type="region of interest" description="Disordered" evidence="8">
    <location>
        <begin position="32"/>
        <end position="90"/>
    </location>
</feature>
<dbReference type="SMART" id="SM00220">
    <property type="entry name" value="S_TKc"/>
    <property type="match status" value="1"/>
</dbReference>
<dbReference type="EMBL" id="CAJZBQ010000011">
    <property type="protein sequence ID" value="CAG9314054.1"/>
    <property type="molecule type" value="Genomic_DNA"/>
</dbReference>
<dbReference type="Gene3D" id="1.10.510.10">
    <property type="entry name" value="Transferase(Phosphotransferase) domain 1"/>
    <property type="match status" value="1"/>
</dbReference>
<dbReference type="GO" id="GO:0005524">
    <property type="term" value="F:ATP binding"/>
    <property type="evidence" value="ECO:0007669"/>
    <property type="project" value="UniProtKB-UniRule"/>
</dbReference>
<feature type="binding site" evidence="6">
    <location>
        <position position="396"/>
    </location>
    <ligand>
        <name>ATP</name>
        <dbReference type="ChEBI" id="CHEBI:30616"/>
    </ligand>
</feature>
<dbReference type="InterPro" id="IPR011009">
    <property type="entry name" value="Kinase-like_dom_sf"/>
</dbReference>
<dbReference type="PANTHER" id="PTHR22974">
    <property type="entry name" value="MIXED LINEAGE PROTEIN KINASE"/>
    <property type="match status" value="1"/>
</dbReference>